<keyword evidence="6" id="KW-1185">Reference proteome</keyword>
<feature type="compositionally biased region" description="Basic and acidic residues" evidence="3">
    <location>
        <begin position="292"/>
        <end position="320"/>
    </location>
</feature>
<dbReference type="Proteomes" id="UP000199086">
    <property type="component" value="Unassembled WGS sequence"/>
</dbReference>
<dbReference type="GO" id="GO:0006654">
    <property type="term" value="P:phosphatidic acid biosynthetic process"/>
    <property type="evidence" value="ECO:0007669"/>
    <property type="project" value="TreeGrafter"/>
</dbReference>
<protein>
    <submittedName>
        <fullName evidence="5">1-acyl-sn-glycerol-3-phosphate acyltransferase</fullName>
    </submittedName>
</protein>
<evidence type="ECO:0000256" key="1">
    <source>
        <dbReference type="ARBA" id="ARBA00022679"/>
    </source>
</evidence>
<dbReference type="GO" id="GO:0003841">
    <property type="term" value="F:1-acylglycerol-3-phosphate O-acyltransferase activity"/>
    <property type="evidence" value="ECO:0007669"/>
    <property type="project" value="TreeGrafter"/>
</dbReference>
<dbReference type="AlphaFoldDB" id="A0A1G6HDX9"/>
<dbReference type="CDD" id="cd07989">
    <property type="entry name" value="LPLAT_AGPAT-like"/>
    <property type="match status" value="1"/>
</dbReference>
<feature type="compositionally biased region" description="Basic and acidic residues" evidence="3">
    <location>
        <begin position="246"/>
        <end position="285"/>
    </location>
</feature>
<evidence type="ECO:0000256" key="3">
    <source>
        <dbReference type="SAM" id="MobiDB-lite"/>
    </source>
</evidence>
<dbReference type="SUPFAM" id="SSF69593">
    <property type="entry name" value="Glycerol-3-phosphate (1)-acyltransferase"/>
    <property type="match status" value="1"/>
</dbReference>
<dbReference type="EMBL" id="FMYF01000009">
    <property type="protein sequence ID" value="SDB92353.1"/>
    <property type="molecule type" value="Genomic_DNA"/>
</dbReference>
<feature type="domain" description="Phospholipid/glycerol acyltransferase" evidence="4">
    <location>
        <begin position="50"/>
        <end position="168"/>
    </location>
</feature>
<dbReference type="OrthoDB" id="9808424at2"/>
<evidence type="ECO:0000313" key="6">
    <source>
        <dbReference type="Proteomes" id="UP000199086"/>
    </source>
</evidence>
<organism evidence="5 6">
    <name type="scientific">Raineyella antarctica</name>
    <dbReference type="NCBI Taxonomy" id="1577474"/>
    <lineage>
        <taxon>Bacteria</taxon>
        <taxon>Bacillati</taxon>
        <taxon>Actinomycetota</taxon>
        <taxon>Actinomycetes</taxon>
        <taxon>Propionibacteriales</taxon>
        <taxon>Propionibacteriaceae</taxon>
        <taxon>Raineyella</taxon>
    </lineage>
</organism>
<evidence type="ECO:0000256" key="2">
    <source>
        <dbReference type="ARBA" id="ARBA00023315"/>
    </source>
</evidence>
<dbReference type="PANTHER" id="PTHR10434:SF11">
    <property type="entry name" value="1-ACYL-SN-GLYCEROL-3-PHOSPHATE ACYLTRANSFERASE"/>
    <property type="match status" value="1"/>
</dbReference>
<dbReference type="SMART" id="SM00563">
    <property type="entry name" value="PlsC"/>
    <property type="match status" value="1"/>
</dbReference>
<dbReference type="Pfam" id="PF01553">
    <property type="entry name" value="Acyltransferase"/>
    <property type="match status" value="1"/>
</dbReference>
<dbReference type="InterPro" id="IPR002123">
    <property type="entry name" value="Plipid/glycerol_acylTrfase"/>
</dbReference>
<accession>A0A1G6HDX9</accession>
<keyword evidence="1 5" id="KW-0808">Transferase</keyword>
<reference evidence="5 6" key="1">
    <citation type="submission" date="2016-06" db="EMBL/GenBank/DDBJ databases">
        <authorList>
            <person name="Olsen C.W."/>
            <person name="Carey S."/>
            <person name="Hinshaw L."/>
            <person name="Karasin A.I."/>
        </authorList>
    </citation>
    <scope>NUCLEOTIDE SEQUENCE [LARGE SCALE GENOMIC DNA]</scope>
    <source>
        <strain evidence="5 6">LZ-22</strain>
    </source>
</reference>
<keyword evidence="2 5" id="KW-0012">Acyltransferase</keyword>
<sequence length="320" mass="34965">MTMGHQRYTSGSWAMVRFIAQRFFMKPLFWSMLNVHVHGKRNLAGLSGPYIAIANHSSHLDGPLVMASLPPRLTRYLATGAAADYFFTSPTKALAPTLFMNAFPVDRGGGRSKHKGLSGNLLTEGVPILLFPEGTRSRTGAMAAFKPGPAALCISRNVPVIPIALVGAHLAMPTDAALPKSGRPDVHVVFGKPMWAQKGETARKFADRMHDQVLLMHDSMARATGFPTMEDYRIAAERKKVEDAAAEEQKQLDKAAAEERRAAEAEAKRHLAEARRATALEEKRIAAASKKHGGDLKHDEHEPEDVDPTHPGDPEGKDDR</sequence>
<dbReference type="RefSeq" id="WP_092611923.1">
    <property type="nucleotide sequence ID" value="NZ_FMYF01000009.1"/>
</dbReference>
<proteinExistence type="predicted"/>
<gene>
    <name evidence="5" type="ORF">GA0111570_10911</name>
</gene>
<evidence type="ECO:0000259" key="4">
    <source>
        <dbReference type="SMART" id="SM00563"/>
    </source>
</evidence>
<dbReference type="STRING" id="1577474.GA0111570_10911"/>
<name>A0A1G6HDX9_9ACTN</name>
<evidence type="ECO:0000313" key="5">
    <source>
        <dbReference type="EMBL" id="SDB92353.1"/>
    </source>
</evidence>
<feature type="region of interest" description="Disordered" evidence="3">
    <location>
        <begin position="246"/>
        <end position="320"/>
    </location>
</feature>
<dbReference type="PANTHER" id="PTHR10434">
    <property type="entry name" value="1-ACYL-SN-GLYCEROL-3-PHOSPHATE ACYLTRANSFERASE"/>
    <property type="match status" value="1"/>
</dbReference>